<protein>
    <submittedName>
        <fullName evidence="2">Uncharacterized protein</fullName>
    </submittedName>
</protein>
<keyword evidence="3" id="KW-1185">Reference proteome</keyword>
<dbReference type="Proteomes" id="UP001597448">
    <property type="component" value="Unassembled WGS sequence"/>
</dbReference>
<name>A0ABW5FAU6_9BACL</name>
<evidence type="ECO:0000313" key="2">
    <source>
        <dbReference type="EMBL" id="MFD2412198.1"/>
    </source>
</evidence>
<dbReference type="EMBL" id="JBHUKY010000033">
    <property type="protein sequence ID" value="MFD2412198.1"/>
    <property type="molecule type" value="Genomic_DNA"/>
</dbReference>
<accession>A0ABW5FAU6</accession>
<proteinExistence type="predicted"/>
<feature type="region of interest" description="Disordered" evidence="1">
    <location>
        <begin position="20"/>
        <end position="125"/>
    </location>
</feature>
<sequence length="197" mass="20753">MSGVVYFLVLAGFAIITRLNKKRDKDKSVPRGGMPTFGGGGDTGNMLPRRRKAGRAEQPGSGFPAPAGTRAGPDRPAPQPDMQEAPSPPAWAEAEQLSSDDETGEGVSLEQADDLDSVEARTERMERELEKLQAAFDGMAAAVPSAGSEAGGEDGDAASSAYAVHPLTGDRDALRSGLMWAEILGPPRARQPHSTRR</sequence>
<reference evidence="3" key="1">
    <citation type="journal article" date="2019" name="Int. J. Syst. Evol. Microbiol.">
        <title>The Global Catalogue of Microorganisms (GCM) 10K type strain sequencing project: providing services to taxonomists for standard genome sequencing and annotation.</title>
        <authorList>
            <consortium name="The Broad Institute Genomics Platform"/>
            <consortium name="The Broad Institute Genome Sequencing Center for Infectious Disease"/>
            <person name="Wu L."/>
            <person name="Ma J."/>
        </authorList>
    </citation>
    <scope>NUCLEOTIDE SEQUENCE [LARGE SCALE GENOMIC DNA]</scope>
    <source>
        <strain evidence="3">CCM 8725</strain>
    </source>
</reference>
<gene>
    <name evidence="2" type="ORF">ACFSX3_20095</name>
</gene>
<evidence type="ECO:0000313" key="3">
    <source>
        <dbReference type="Proteomes" id="UP001597448"/>
    </source>
</evidence>
<comment type="caution">
    <text evidence="2">The sequence shown here is derived from an EMBL/GenBank/DDBJ whole genome shotgun (WGS) entry which is preliminary data.</text>
</comment>
<organism evidence="2 3">
    <name type="scientific">Paenibacillus rhizoplanae</name>
    <dbReference type="NCBI Taxonomy" id="1917181"/>
    <lineage>
        <taxon>Bacteria</taxon>
        <taxon>Bacillati</taxon>
        <taxon>Bacillota</taxon>
        <taxon>Bacilli</taxon>
        <taxon>Bacillales</taxon>
        <taxon>Paenibacillaceae</taxon>
        <taxon>Paenibacillus</taxon>
    </lineage>
</organism>
<evidence type="ECO:0000256" key="1">
    <source>
        <dbReference type="SAM" id="MobiDB-lite"/>
    </source>
</evidence>
<dbReference type="RefSeq" id="WP_209987849.1">
    <property type="nucleotide sequence ID" value="NZ_JBHSVQ010000001.1"/>
</dbReference>